<evidence type="ECO:0000256" key="11">
    <source>
        <dbReference type="ARBA" id="ARBA00023078"/>
    </source>
</evidence>
<evidence type="ECO:0000256" key="5">
    <source>
        <dbReference type="ARBA" id="ARBA00022531"/>
    </source>
</evidence>
<gene>
    <name evidence="15" type="ORF">A4U43_C05F18730</name>
</gene>
<feature type="region of interest" description="Disordered" evidence="14">
    <location>
        <begin position="387"/>
        <end position="420"/>
    </location>
</feature>
<accession>A0A5P1EV62</accession>
<dbReference type="Gene3D" id="1.20.5.220">
    <property type="match status" value="1"/>
</dbReference>
<evidence type="ECO:0000256" key="13">
    <source>
        <dbReference type="RuleBase" id="RU369105"/>
    </source>
</evidence>
<dbReference type="OMA" id="VGWRNGF"/>
<keyword evidence="4 13" id="KW-0150">Chloroplast</keyword>
<keyword evidence="11 13" id="KW-0793">Thylakoid</keyword>
<keyword evidence="9" id="KW-0809">Transit peptide</keyword>
<name>A0A5P1EV62_ASPOF</name>
<evidence type="ECO:0000256" key="2">
    <source>
        <dbReference type="ARBA" id="ARBA00004581"/>
    </source>
</evidence>
<evidence type="ECO:0000256" key="7">
    <source>
        <dbReference type="ARBA" id="ARBA00022692"/>
    </source>
</evidence>
<evidence type="ECO:0000256" key="10">
    <source>
        <dbReference type="ARBA" id="ARBA00022989"/>
    </source>
</evidence>
<evidence type="ECO:0000256" key="6">
    <source>
        <dbReference type="ARBA" id="ARBA00022640"/>
    </source>
</evidence>
<dbReference type="FunFam" id="1.20.5.220:FF:000003">
    <property type="entry name" value="Photosystem I reaction center subunit VI"/>
    <property type="match status" value="1"/>
</dbReference>
<evidence type="ECO:0000256" key="3">
    <source>
        <dbReference type="ARBA" id="ARBA00010155"/>
    </source>
</evidence>
<dbReference type="GO" id="GO:0009538">
    <property type="term" value="C:photosystem I reaction center"/>
    <property type="evidence" value="ECO:0007669"/>
    <property type="project" value="UniProtKB-UniRule"/>
</dbReference>
<dbReference type="AlphaFoldDB" id="A0A5P1EV62"/>
<evidence type="ECO:0000256" key="12">
    <source>
        <dbReference type="ARBA" id="ARBA00023136"/>
    </source>
</evidence>
<dbReference type="Pfam" id="PF03244">
    <property type="entry name" value="PSI_PsaH"/>
    <property type="match status" value="1"/>
</dbReference>
<keyword evidence="10" id="KW-1133">Transmembrane helix</keyword>
<evidence type="ECO:0000256" key="9">
    <source>
        <dbReference type="ARBA" id="ARBA00022946"/>
    </source>
</evidence>
<evidence type="ECO:0000256" key="14">
    <source>
        <dbReference type="SAM" id="MobiDB-lite"/>
    </source>
</evidence>
<dbReference type="InterPro" id="IPR004928">
    <property type="entry name" value="PSI_PsaH"/>
</dbReference>
<organism evidence="15 16">
    <name type="scientific">Asparagus officinalis</name>
    <name type="common">Garden asparagus</name>
    <dbReference type="NCBI Taxonomy" id="4686"/>
    <lineage>
        <taxon>Eukaryota</taxon>
        <taxon>Viridiplantae</taxon>
        <taxon>Streptophyta</taxon>
        <taxon>Embryophyta</taxon>
        <taxon>Tracheophyta</taxon>
        <taxon>Spermatophyta</taxon>
        <taxon>Magnoliopsida</taxon>
        <taxon>Liliopsida</taxon>
        <taxon>Asparagales</taxon>
        <taxon>Asparagaceae</taxon>
        <taxon>Asparagoideae</taxon>
        <taxon>Asparagus</taxon>
    </lineage>
</organism>
<proteinExistence type="inferred from homology"/>
<evidence type="ECO:0000256" key="4">
    <source>
        <dbReference type="ARBA" id="ARBA00022528"/>
    </source>
</evidence>
<evidence type="ECO:0000313" key="15">
    <source>
        <dbReference type="EMBL" id="ONK69047.1"/>
    </source>
</evidence>
<evidence type="ECO:0000256" key="8">
    <source>
        <dbReference type="ARBA" id="ARBA00022836"/>
    </source>
</evidence>
<dbReference type="PANTHER" id="PTHR34787:SF1">
    <property type="entry name" value="PHOTOSYSTEM I REACTION CENTER SUBUNIT VI-2, CHLOROPLASTIC"/>
    <property type="match status" value="1"/>
</dbReference>
<keyword evidence="8 13" id="KW-0603">Photosystem I</keyword>
<keyword evidence="6 13" id="KW-0934">Plastid</keyword>
<keyword evidence="12" id="KW-0472">Membrane</keyword>
<keyword evidence="7" id="KW-0812">Transmembrane</keyword>
<reference evidence="16" key="1">
    <citation type="journal article" date="2017" name="Nat. Commun.">
        <title>The asparagus genome sheds light on the origin and evolution of a young Y chromosome.</title>
        <authorList>
            <person name="Harkess A."/>
            <person name="Zhou J."/>
            <person name="Xu C."/>
            <person name="Bowers J.E."/>
            <person name="Van der Hulst R."/>
            <person name="Ayyampalayam S."/>
            <person name="Mercati F."/>
            <person name="Riccardi P."/>
            <person name="McKain M.R."/>
            <person name="Kakrana A."/>
            <person name="Tang H."/>
            <person name="Ray J."/>
            <person name="Groenendijk J."/>
            <person name="Arikit S."/>
            <person name="Mathioni S.M."/>
            <person name="Nakano M."/>
            <person name="Shan H."/>
            <person name="Telgmann-Rauber A."/>
            <person name="Kanno A."/>
            <person name="Yue Z."/>
            <person name="Chen H."/>
            <person name="Li W."/>
            <person name="Chen Y."/>
            <person name="Xu X."/>
            <person name="Zhang Y."/>
            <person name="Luo S."/>
            <person name="Chen H."/>
            <person name="Gao J."/>
            <person name="Mao Z."/>
            <person name="Pires J.C."/>
            <person name="Luo M."/>
            <person name="Kudrna D."/>
            <person name="Wing R.A."/>
            <person name="Meyers B.C."/>
            <person name="Yi K."/>
            <person name="Kong H."/>
            <person name="Lavrijsen P."/>
            <person name="Sunseri F."/>
            <person name="Falavigna A."/>
            <person name="Ye Y."/>
            <person name="Leebens-Mack J.H."/>
            <person name="Chen G."/>
        </authorList>
    </citation>
    <scope>NUCLEOTIDE SEQUENCE [LARGE SCALE GENOMIC DNA]</scope>
    <source>
        <strain evidence="16">cv. DH0086</strain>
    </source>
</reference>
<dbReference type="GO" id="GO:0009535">
    <property type="term" value="C:chloroplast thylakoid membrane"/>
    <property type="evidence" value="ECO:0007669"/>
    <property type="project" value="UniProtKB-SubCell"/>
</dbReference>
<keyword evidence="16" id="KW-1185">Reference proteome</keyword>
<comment type="similarity">
    <text evidence="3 13">Belongs to the psaH family.</text>
</comment>
<comment type="function">
    <text evidence="13">Docking of the LHC I antenna complex to the core complex.</text>
</comment>
<dbReference type="Proteomes" id="UP000243459">
    <property type="component" value="Chromosome 5"/>
</dbReference>
<protein>
    <recommendedName>
        <fullName evidence="13">Photosystem I reaction center subunit VI</fullName>
        <shortName evidence="13">PSI-H</shortName>
    </recommendedName>
</protein>
<dbReference type="EMBL" id="CM007385">
    <property type="protein sequence ID" value="ONK69047.1"/>
    <property type="molecule type" value="Genomic_DNA"/>
</dbReference>
<sequence>MASLTATVAVAQPAGIKGLGGSSLRGTKLHVRSPRRISSSSKSRSSGAVVAKYGDKSVYFDLEDIGNTTGQWDLYGSDAPSPYNPLQSKFFETFAAPFTKRGLLLKFLILGGGSTLAYLSSTASGDILPIKKGPQLPPKLARNLREASRVKFGFGLKDSARFERIATGGSLFHYVDELKKVMTESSFNQDPGIASGADGKVSSGRSLGFLMSSDQPKKAKGSNLIAKLMGLEELPSESSKFTRKEQKVNECLVQPRPLLPVELSNTRKPPSIEKKTEARTESVKGVVEIVKSDELLKGNEVKGRRRTSSSGHHFDNGFQINAVVRSPQLPPQSDDALVSVKTRAINLNPEEIACNNGDMLSREFERKEGKNAKRNNVTSYLQTENVASSEIDDAGPKLQVHGRKAGNKESKTSATPKSRATLISRSPAKSDNRRIIKNVPPNNQAIACKGGNASRKHNQTLTRKPTSQHFTNLAKVKKSGEAKPVTKSMDIKAFTCNVKCKDVKVTNKSRNLPADAPAKKAKKNSIPYNRGCKKKDTKLFNEVMVNSGKCERTSKPPEESIEAPNSKAIIQTKAKVEECDIQLLLLNTQSFISHAYKLFGFDDHQTTNQQTKGTFKLGTENADLLLDCAKELMARKRRQQAMANHYHMLRSSLWNLAVVSLDQLVNEISYGIEKLIDHRKNGAGVGLKDSVYVILERDLRCKDITVNTNWDMGWLNFICVEEADHIVGQVEDLILYGLVEELFC</sequence>
<dbReference type="Gramene" id="ONK69047">
    <property type="protein sequence ID" value="ONK69047"/>
    <property type="gene ID" value="A4U43_C05F18730"/>
</dbReference>
<dbReference type="GO" id="GO:0015979">
    <property type="term" value="P:photosynthesis"/>
    <property type="evidence" value="ECO:0007669"/>
    <property type="project" value="UniProtKB-UniRule"/>
</dbReference>
<keyword evidence="5 13" id="KW-0602">Photosynthesis</keyword>
<comment type="subcellular location">
    <subcellularLocation>
        <location evidence="2 13">Plastid</location>
        <location evidence="2 13">Chloroplast thylakoid membrane</location>
        <topology evidence="2 13">Single-pass membrane protein</topology>
    </subcellularLocation>
</comment>
<dbReference type="PANTHER" id="PTHR34787">
    <property type="entry name" value="PHOTOSYSTEM I REACTION CENTER SUBUNIT VI-2, CHLOROPLASTIC"/>
    <property type="match status" value="1"/>
</dbReference>
<comment type="function">
    <text evidence="1">Possible role could be the docking of the LHC I antenna complex to the core complex.</text>
</comment>
<evidence type="ECO:0000313" key="16">
    <source>
        <dbReference type="Proteomes" id="UP000243459"/>
    </source>
</evidence>
<evidence type="ECO:0000256" key="1">
    <source>
        <dbReference type="ARBA" id="ARBA00002502"/>
    </source>
</evidence>